<organism evidence="4 5">
    <name type="scientific">Kuraishia capsulata CBS 1993</name>
    <dbReference type="NCBI Taxonomy" id="1382522"/>
    <lineage>
        <taxon>Eukaryota</taxon>
        <taxon>Fungi</taxon>
        <taxon>Dikarya</taxon>
        <taxon>Ascomycota</taxon>
        <taxon>Saccharomycotina</taxon>
        <taxon>Pichiomycetes</taxon>
        <taxon>Pichiales</taxon>
        <taxon>Pichiaceae</taxon>
        <taxon>Kuraishia</taxon>
    </lineage>
</organism>
<dbReference type="GO" id="GO:0034727">
    <property type="term" value="P:piecemeal microautophagy of the nucleus"/>
    <property type="evidence" value="ECO:0007669"/>
    <property type="project" value="EnsemblFungi"/>
</dbReference>
<dbReference type="Proteomes" id="UP000019384">
    <property type="component" value="Unassembled WGS sequence"/>
</dbReference>
<dbReference type="GO" id="GO:0036503">
    <property type="term" value="P:ERAD pathway"/>
    <property type="evidence" value="ECO:0007669"/>
    <property type="project" value="EnsemblFungi"/>
</dbReference>
<dbReference type="PANTHER" id="PTHR23333:SF20">
    <property type="entry name" value="NSFL1 COFACTOR P47"/>
    <property type="match status" value="1"/>
</dbReference>
<feature type="domain" description="SEP" evidence="3">
    <location>
        <begin position="180"/>
        <end position="245"/>
    </location>
</feature>
<evidence type="ECO:0000313" key="4">
    <source>
        <dbReference type="EMBL" id="CDK25504.1"/>
    </source>
</evidence>
<dbReference type="InterPro" id="IPR009060">
    <property type="entry name" value="UBA-like_sf"/>
</dbReference>
<dbReference type="GO" id="GO:0036435">
    <property type="term" value="F:K48-linked polyubiquitin modification-dependent protein binding"/>
    <property type="evidence" value="ECO:0007669"/>
    <property type="project" value="EnsemblFungi"/>
</dbReference>
<dbReference type="CDD" id="cd14273">
    <property type="entry name" value="UBA_TAP-C_like"/>
    <property type="match status" value="1"/>
</dbReference>
<dbReference type="EMBL" id="HG793126">
    <property type="protein sequence ID" value="CDK25504.1"/>
    <property type="molecule type" value="Genomic_DNA"/>
</dbReference>
<sequence>MSDRDTTISEFVAITNAPASVASKLLQENDWDLESAVSEYYLQQTAQPTAGSSSAAAAAASSHHHQGPANYGSKRSNFGSFADLRSDDEADDKTDTNFFTGGEKSALQVEDPNKKDPLGIVGDLLRKAQESANEPDTRPSATQQANPRQFKGTGYKLGSEDVPSQTIPDPHAHLRQPLEKVTRTITFWKEGFQVGDGKLYRYDDPANAAYLNELNSGRAPLALLDVQFGQDVDVNVMKRLDEDYKPPKRKLGGFVGSGHRLGSPVPGEPVVEEEVHEVEKPETEETKPEAVKVSTSVQVRLANGTRIAQGFDANDPVSRIFDLVRQNTSESRPYILSLAYPLKPIEESSATIEEAGLKNSVIVQRWK</sequence>
<dbReference type="SMART" id="SM00166">
    <property type="entry name" value="UBX"/>
    <property type="match status" value="1"/>
</dbReference>
<reference evidence="4" key="1">
    <citation type="submission" date="2013-12" db="EMBL/GenBank/DDBJ databases">
        <authorList>
            <person name="Genoscope - CEA"/>
        </authorList>
    </citation>
    <scope>NUCLEOTIDE SEQUENCE</scope>
    <source>
        <strain evidence="4">CBS 1993</strain>
    </source>
</reference>
<feature type="compositionally biased region" description="Polar residues" evidence="1">
    <location>
        <begin position="130"/>
        <end position="147"/>
    </location>
</feature>
<dbReference type="Pfam" id="PF14555">
    <property type="entry name" value="UBA_4"/>
    <property type="match status" value="1"/>
</dbReference>
<dbReference type="GO" id="GO:0061025">
    <property type="term" value="P:membrane fusion"/>
    <property type="evidence" value="ECO:0007669"/>
    <property type="project" value="TreeGrafter"/>
</dbReference>
<dbReference type="PANTHER" id="PTHR23333">
    <property type="entry name" value="UBX DOMAIN CONTAINING PROTEIN"/>
    <property type="match status" value="1"/>
</dbReference>
<dbReference type="SUPFAM" id="SSF54236">
    <property type="entry name" value="Ubiquitin-like"/>
    <property type="match status" value="1"/>
</dbReference>
<gene>
    <name evidence="4" type="ORF">KUCA_T00001474001</name>
</gene>
<evidence type="ECO:0000313" key="5">
    <source>
        <dbReference type="Proteomes" id="UP000019384"/>
    </source>
</evidence>
<dbReference type="CDD" id="cd01770">
    <property type="entry name" value="UBX_UBXN2"/>
    <property type="match status" value="1"/>
</dbReference>
<feature type="region of interest" description="Disordered" evidence="1">
    <location>
        <begin position="45"/>
        <end position="167"/>
    </location>
</feature>
<dbReference type="AlphaFoldDB" id="W6MH34"/>
<dbReference type="STRING" id="1382522.W6MH34"/>
<dbReference type="GO" id="GO:0031468">
    <property type="term" value="P:nuclear membrane reassembly"/>
    <property type="evidence" value="ECO:0007669"/>
    <property type="project" value="TreeGrafter"/>
</dbReference>
<dbReference type="GeneID" id="34518904"/>
<dbReference type="GO" id="GO:0043161">
    <property type="term" value="P:proteasome-mediated ubiquitin-dependent protein catabolic process"/>
    <property type="evidence" value="ECO:0007669"/>
    <property type="project" value="EnsemblFungi"/>
</dbReference>
<dbReference type="SUPFAM" id="SSF46934">
    <property type="entry name" value="UBA-like"/>
    <property type="match status" value="1"/>
</dbReference>
<dbReference type="InterPro" id="IPR001012">
    <property type="entry name" value="UBX_dom"/>
</dbReference>
<feature type="compositionally biased region" description="Low complexity" evidence="1">
    <location>
        <begin position="45"/>
        <end position="61"/>
    </location>
</feature>
<dbReference type="Gene3D" id="3.30.420.210">
    <property type="entry name" value="SEP domain"/>
    <property type="match status" value="1"/>
</dbReference>
<evidence type="ECO:0008006" key="6">
    <source>
        <dbReference type="Google" id="ProtNLM"/>
    </source>
</evidence>
<dbReference type="GO" id="GO:0005977">
    <property type="term" value="P:glycogen metabolic process"/>
    <property type="evidence" value="ECO:0007669"/>
    <property type="project" value="EnsemblFungi"/>
</dbReference>
<dbReference type="GO" id="GO:0031134">
    <property type="term" value="P:sister chromatid biorientation"/>
    <property type="evidence" value="ECO:0007669"/>
    <property type="project" value="EnsemblFungi"/>
</dbReference>
<proteinExistence type="predicted"/>
<protein>
    <recommendedName>
        <fullName evidence="6">UBX domain-containing protein</fullName>
    </recommendedName>
</protein>
<feature type="region of interest" description="Disordered" evidence="1">
    <location>
        <begin position="251"/>
        <end position="270"/>
    </location>
</feature>
<dbReference type="PROSITE" id="PS50033">
    <property type="entry name" value="UBX"/>
    <property type="match status" value="1"/>
</dbReference>
<keyword evidence="5" id="KW-1185">Reference proteome</keyword>
<feature type="domain" description="UBX" evidence="2">
    <location>
        <begin position="290"/>
        <end position="365"/>
    </location>
</feature>
<evidence type="ECO:0000259" key="3">
    <source>
        <dbReference type="PROSITE" id="PS51399"/>
    </source>
</evidence>
<dbReference type="Pfam" id="PF08059">
    <property type="entry name" value="SEP"/>
    <property type="match status" value="1"/>
</dbReference>
<dbReference type="OrthoDB" id="25887at2759"/>
<accession>W6MH34</accession>
<dbReference type="SUPFAM" id="SSF102848">
    <property type="entry name" value="NSFL1 (p97 ATPase) cofactor p47, SEP domain"/>
    <property type="match status" value="1"/>
</dbReference>
<dbReference type="GO" id="GO:0005634">
    <property type="term" value="C:nucleus"/>
    <property type="evidence" value="ECO:0007669"/>
    <property type="project" value="TreeGrafter"/>
</dbReference>
<dbReference type="InterPro" id="IPR029071">
    <property type="entry name" value="Ubiquitin-like_domsf"/>
</dbReference>
<dbReference type="InterPro" id="IPR012989">
    <property type="entry name" value="SEP_domain"/>
</dbReference>
<dbReference type="PROSITE" id="PS51399">
    <property type="entry name" value="SEP"/>
    <property type="match status" value="1"/>
</dbReference>
<dbReference type="Pfam" id="PF00789">
    <property type="entry name" value="UBX"/>
    <property type="match status" value="1"/>
</dbReference>
<dbReference type="InterPro" id="IPR036241">
    <property type="entry name" value="NSFL1C_SEP_dom_sf"/>
</dbReference>
<evidence type="ECO:0000256" key="1">
    <source>
        <dbReference type="SAM" id="MobiDB-lite"/>
    </source>
</evidence>
<dbReference type="Gene3D" id="3.10.20.90">
    <property type="entry name" value="Phosphatidylinositol 3-kinase Catalytic Subunit, Chain A, domain 1"/>
    <property type="match status" value="1"/>
</dbReference>
<dbReference type="GO" id="GO:0043130">
    <property type="term" value="F:ubiquitin binding"/>
    <property type="evidence" value="ECO:0007669"/>
    <property type="project" value="EnsemblFungi"/>
</dbReference>
<dbReference type="Gene3D" id="1.10.8.10">
    <property type="entry name" value="DNA helicase RuvA subunit, C-terminal domain"/>
    <property type="match status" value="1"/>
</dbReference>
<dbReference type="GO" id="GO:0007030">
    <property type="term" value="P:Golgi organization"/>
    <property type="evidence" value="ECO:0007669"/>
    <property type="project" value="TreeGrafter"/>
</dbReference>
<dbReference type="GO" id="GO:0019888">
    <property type="term" value="F:protein phosphatase regulator activity"/>
    <property type="evidence" value="ECO:0007669"/>
    <property type="project" value="EnsemblFungi"/>
</dbReference>
<dbReference type="RefSeq" id="XP_022457516.1">
    <property type="nucleotide sequence ID" value="XM_022603656.1"/>
</dbReference>
<dbReference type="GO" id="GO:0005829">
    <property type="term" value="C:cytosol"/>
    <property type="evidence" value="ECO:0007669"/>
    <property type="project" value="TreeGrafter"/>
</dbReference>
<dbReference type="FunFam" id="3.30.420.210:FF:000002">
    <property type="entry name" value="UBX domain-containing protein 1"/>
    <property type="match status" value="1"/>
</dbReference>
<dbReference type="SMART" id="SM00553">
    <property type="entry name" value="SEP"/>
    <property type="match status" value="1"/>
</dbReference>
<reference evidence="4" key="2">
    <citation type="submission" date="2014-02" db="EMBL/GenBank/DDBJ databases">
        <title>Complete DNA sequence of /Kuraishia capsulata/ illustrates novel genomic features among budding yeasts (/Saccharomycotina/).</title>
        <authorList>
            <person name="Morales L."/>
            <person name="Noel B."/>
            <person name="Porcel B."/>
            <person name="Marcet-Houben M."/>
            <person name="Hullo M-F."/>
            <person name="Sacerdot C."/>
            <person name="Tekaia F."/>
            <person name="Leh-Louis V."/>
            <person name="Despons L."/>
            <person name="Khanna V."/>
            <person name="Aury J-M."/>
            <person name="Barbe V."/>
            <person name="Couloux A."/>
            <person name="Labadie K."/>
            <person name="Pelletier E."/>
            <person name="Souciet J-L."/>
            <person name="Boekhout T."/>
            <person name="Gabaldon T."/>
            <person name="Wincker P."/>
            <person name="Dujon B."/>
        </authorList>
    </citation>
    <scope>NUCLEOTIDE SEQUENCE</scope>
    <source>
        <strain evidence="4">CBS 1993</strain>
    </source>
</reference>
<dbReference type="HOGENOM" id="CLU_029402_4_1_1"/>
<dbReference type="GO" id="GO:0030437">
    <property type="term" value="P:ascospore formation"/>
    <property type="evidence" value="ECO:0007669"/>
    <property type="project" value="EnsemblFungi"/>
</dbReference>
<evidence type="ECO:0000259" key="2">
    <source>
        <dbReference type="PROSITE" id="PS50033"/>
    </source>
</evidence>
<dbReference type="GO" id="GO:0000045">
    <property type="term" value="P:autophagosome assembly"/>
    <property type="evidence" value="ECO:0007669"/>
    <property type="project" value="EnsemblFungi"/>
</dbReference>
<name>W6MH34_9ASCO</name>